<accession>A0A392VBD3</accession>
<feature type="non-terminal residue" evidence="2">
    <location>
        <position position="1"/>
    </location>
</feature>
<evidence type="ECO:0000256" key="1">
    <source>
        <dbReference type="SAM" id="MobiDB-lite"/>
    </source>
</evidence>
<comment type="caution">
    <text evidence="2">The sequence shown here is derived from an EMBL/GenBank/DDBJ whole genome shotgun (WGS) entry which is preliminary data.</text>
</comment>
<proteinExistence type="predicted"/>
<evidence type="ECO:0000313" key="3">
    <source>
        <dbReference type="Proteomes" id="UP000265520"/>
    </source>
</evidence>
<reference evidence="2 3" key="1">
    <citation type="journal article" date="2018" name="Front. Plant Sci.">
        <title>Red Clover (Trifolium pratense) and Zigzag Clover (T. medium) - A Picture of Genomic Similarities and Differences.</title>
        <authorList>
            <person name="Dluhosova J."/>
            <person name="Istvanek J."/>
            <person name="Nedelnik J."/>
            <person name="Repkova J."/>
        </authorList>
    </citation>
    <scope>NUCLEOTIDE SEQUENCE [LARGE SCALE GENOMIC DNA]</scope>
    <source>
        <strain evidence="3">cv. 10/8</strain>
        <tissue evidence="2">Leaf</tissue>
    </source>
</reference>
<organism evidence="2 3">
    <name type="scientific">Trifolium medium</name>
    <dbReference type="NCBI Taxonomy" id="97028"/>
    <lineage>
        <taxon>Eukaryota</taxon>
        <taxon>Viridiplantae</taxon>
        <taxon>Streptophyta</taxon>
        <taxon>Embryophyta</taxon>
        <taxon>Tracheophyta</taxon>
        <taxon>Spermatophyta</taxon>
        <taxon>Magnoliopsida</taxon>
        <taxon>eudicotyledons</taxon>
        <taxon>Gunneridae</taxon>
        <taxon>Pentapetalae</taxon>
        <taxon>rosids</taxon>
        <taxon>fabids</taxon>
        <taxon>Fabales</taxon>
        <taxon>Fabaceae</taxon>
        <taxon>Papilionoideae</taxon>
        <taxon>50 kb inversion clade</taxon>
        <taxon>NPAAA clade</taxon>
        <taxon>Hologalegina</taxon>
        <taxon>IRL clade</taxon>
        <taxon>Trifolieae</taxon>
        <taxon>Trifolium</taxon>
    </lineage>
</organism>
<sequence length="38" mass="4170">HKSTQCDKPKKNKEAAPVKGRVFALDGEENSGSDDLIR</sequence>
<dbReference type="EMBL" id="LXQA011119593">
    <property type="protein sequence ID" value="MCI85614.1"/>
    <property type="molecule type" value="Genomic_DNA"/>
</dbReference>
<feature type="compositionally biased region" description="Basic and acidic residues" evidence="1">
    <location>
        <begin position="1"/>
        <end position="16"/>
    </location>
</feature>
<feature type="region of interest" description="Disordered" evidence="1">
    <location>
        <begin position="1"/>
        <end position="38"/>
    </location>
</feature>
<feature type="non-terminal residue" evidence="2">
    <location>
        <position position="38"/>
    </location>
</feature>
<dbReference type="Proteomes" id="UP000265520">
    <property type="component" value="Unassembled WGS sequence"/>
</dbReference>
<protein>
    <submittedName>
        <fullName evidence="2">Uncharacterized protein</fullName>
    </submittedName>
</protein>
<evidence type="ECO:0000313" key="2">
    <source>
        <dbReference type="EMBL" id="MCI85614.1"/>
    </source>
</evidence>
<dbReference type="AlphaFoldDB" id="A0A392VBD3"/>
<keyword evidence="3" id="KW-1185">Reference proteome</keyword>
<name>A0A392VBD3_9FABA</name>